<sequence>MASHLKKGEEISHRRRRWRERYERARRLFQLKTQLYLASFAVYIMHTPPRTGVGATAPTGRRRRARTHLEFEPQANFTHSYCYEASTLLKLHTIFSRYNDCIPVFELQSFEEYLSLSHTAFSDRIQECLREYSAEGHDIYCNTCFLSGGLMRGLSATTLESLLAEEVSLRNRGKKELALDVRRRANAGGGSRPAVKFFRAHPRDNAEKVIISAGRVRGRLWGGRRATALPRRPGPAGIFDAWEDSRDAIDVICDLSKAFDYIHHDTLIGKLHHHDVTGQSLWFLKYYSRDGEPNKLVGARAGGSRVESIMIGRSGPPALTRRDSQQNNSFLK</sequence>
<feature type="region of interest" description="Disordered" evidence="1">
    <location>
        <begin position="312"/>
        <end position="332"/>
    </location>
</feature>
<evidence type="ECO:0000313" key="3">
    <source>
        <dbReference type="Proteomes" id="UP000299102"/>
    </source>
</evidence>
<keyword evidence="3" id="KW-1185">Reference proteome</keyword>
<reference evidence="2 3" key="1">
    <citation type="journal article" date="2019" name="Commun. Biol.">
        <title>The bagworm genome reveals a unique fibroin gene that provides high tensile strength.</title>
        <authorList>
            <person name="Kono N."/>
            <person name="Nakamura H."/>
            <person name="Ohtoshi R."/>
            <person name="Tomita M."/>
            <person name="Numata K."/>
            <person name="Arakawa K."/>
        </authorList>
    </citation>
    <scope>NUCLEOTIDE SEQUENCE [LARGE SCALE GENOMIC DNA]</scope>
</reference>
<gene>
    <name evidence="2" type="ORF">EVAR_9956_1</name>
</gene>
<dbReference type="OrthoDB" id="414730at2759"/>
<accession>A0A4C1TQW6</accession>
<dbReference type="AlphaFoldDB" id="A0A4C1TQW6"/>
<evidence type="ECO:0000256" key="1">
    <source>
        <dbReference type="SAM" id="MobiDB-lite"/>
    </source>
</evidence>
<dbReference type="Proteomes" id="UP000299102">
    <property type="component" value="Unassembled WGS sequence"/>
</dbReference>
<comment type="caution">
    <text evidence="2">The sequence shown here is derived from an EMBL/GenBank/DDBJ whole genome shotgun (WGS) entry which is preliminary data.</text>
</comment>
<proteinExistence type="predicted"/>
<dbReference type="EMBL" id="BGZK01000079">
    <property type="protein sequence ID" value="GBP16367.1"/>
    <property type="molecule type" value="Genomic_DNA"/>
</dbReference>
<organism evidence="2 3">
    <name type="scientific">Eumeta variegata</name>
    <name type="common">Bagworm moth</name>
    <name type="synonym">Eumeta japonica</name>
    <dbReference type="NCBI Taxonomy" id="151549"/>
    <lineage>
        <taxon>Eukaryota</taxon>
        <taxon>Metazoa</taxon>
        <taxon>Ecdysozoa</taxon>
        <taxon>Arthropoda</taxon>
        <taxon>Hexapoda</taxon>
        <taxon>Insecta</taxon>
        <taxon>Pterygota</taxon>
        <taxon>Neoptera</taxon>
        <taxon>Endopterygota</taxon>
        <taxon>Lepidoptera</taxon>
        <taxon>Glossata</taxon>
        <taxon>Ditrysia</taxon>
        <taxon>Tineoidea</taxon>
        <taxon>Psychidae</taxon>
        <taxon>Oiketicinae</taxon>
        <taxon>Eumeta</taxon>
    </lineage>
</organism>
<name>A0A4C1TQW6_EUMVA</name>
<evidence type="ECO:0008006" key="4">
    <source>
        <dbReference type="Google" id="ProtNLM"/>
    </source>
</evidence>
<evidence type="ECO:0000313" key="2">
    <source>
        <dbReference type="EMBL" id="GBP16367.1"/>
    </source>
</evidence>
<protein>
    <recommendedName>
        <fullName evidence="4">Reverse transcriptase domain-containing protein</fullName>
    </recommendedName>
</protein>